<reference evidence="2" key="1">
    <citation type="journal article" date="2019" name="Int. J. Syst. Evol. Microbiol.">
        <title>The Global Catalogue of Microorganisms (GCM) 10K type strain sequencing project: providing services to taxonomists for standard genome sequencing and annotation.</title>
        <authorList>
            <consortium name="The Broad Institute Genomics Platform"/>
            <consortium name="The Broad Institute Genome Sequencing Center for Infectious Disease"/>
            <person name="Wu L."/>
            <person name="Ma J."/>
        </authorList>
    </citation>
    <scope>NUCLEOTIDE SEQUENCE [LARGE SCALE GENOMIC DNA]</scope>
    <source>
        <strain evidence="2">CGMCC 4.7357</strain>
    </source>
</reference>
<evidence type="ECO:0000313" key="2">
    <source>
        <dbReference type="Proteomes" id="UP001595997"/>
    </source>
</evidence>
<evidence type="ECO:0008006" key="3">
    <source>
        <dbReference type="Google" id="ProtNLM"/>
    </source>
</evidence>
<proteinExistence type="predicted"/>
<accession>A0ABV9A4Y7</accession>
<name>A0ABV9A4Y7_9ACTN</name>
<sequence length="62" mass="6954">MNYTEKYELRWKGTAGGWKILGDNYDTEAEAVTAMEKDSEVTSGAWRVVRVSEVTTHSKAKA</sequence>
<gene>
    <name evidence="1" type="ORF">ACFPA8_07755</name>
</gene>
<organism evidence="1 2">
    <name type="scientific">Streptomyces ovatisporus</name>
    <dbReference type="NCBI Taxonomy" id="1128682"/>
    <lineage>
        <taxon>Bacteria</taxon>
        <taxon>Bacillati</taxon>
        <taxon>Actinomycetota</taxon>
        <taxon>Actinomycetes</taxon>
        <taxon>Kitasatosporales</taxon>
        <taxon>Streptomycetaceae</taxon>
        <taxon>Streptomyces</taxon>
    </lineage>
</organism>
<dbReference type="EMBL" id="JBHSFH010000004">
    <property type="protein sequence ID" value="MFC4494025.1"/>
    <property type="molecule type" value="Genomic_DNA"/>
</dbReference>
<keyword evidence="2" id="KW-1185">Reference proteome</keyword>
<comment type="caution">
    <text evidence="1">The sequence shown here is derived from an EMBL/GenBank/DDBJ whole genome shotgun (WGS) entry which is preliminary data.</text>
</comment>
<evidence type="ECO:0000313" key="1">
    <source>
        <dbReference type="EMBL" id="MFC4494025.1"/>
    </source>
</evidence>
<protein>
    <recommendedName>
        <fullName evidence="3">DUF2188 domain-containing protein</fullName>
    </recommendedName>
</protein>
<dbReference type="Proteomes" id="UP001595997">
    <property type="component" value="Unassembled WGS sequence"/>
</dbReference>
<dbReference type="RefSeq" id="WP_386444233.1">
    <property type="nucleotide sequence ID" value="NZ_JBHSFH010000004.1"/>
</dbReference>